<dbReference type="Proteomes" id="UP000697995">
    <property type="component" value="Unassembled WGS sequence"/>
</dbReference>
<comment type="caution">
    <text evidence="1">The sequence shown here is derived from an EMBL/GenBank/DDBJ whole genome shotgun (WGS) entry which is preliminary data.</text>
</comment>
<reference evidence="1 2" key="1">
    <citation type="journal article" date="2020" name="Microorganisms">
        <title>Osmotic Adaptation and Compatible Solute Biosynthesis of Phototrophic Bacteria as Revealed from Genome Analyses.</title>
        <authorList>
            <person name="Imhoff J.F."/>
            <person name="Rahn T."/>
            <person name="Kunzel S."/>
            <person name="Keller A."/>
            <person name="Neulinger S.C."/>
        </authorList>
    </citation>
    <scope>NUCLEOTIDE SEQUENCE [LARGE SCALE GENOMIC DNA]</scope>
    <source>
        <strain evidence="1 2">DSM 15382</strain>
    </source>
</reference>
<proteinExistence type="predicted"/>
<dbReference type="NCBIfam" id="TIGR03359">
    <property type="entry name" value="VI_chp_6"/>
    <property type="match status" value="1"/>
</dbReference>
<dbReference type="PANTHER" id="PTHR35370:SF1">
    <property type="entry name" value="TYPE VI SECRETION SYSTEM COMPONENT TSSF1"/>
    <property type="match status" value="1"/>
</dbReference>
<sequence>MRQGDARDEVLGYYQRELHYLRQAGAEFAAAFPKVAGRLELGPDGSSDPHVERLIESVAFLTGRIQRAIDGEFPRLTDALLGLLHPQLAAPQPAAAILRLDAPALPPGGLAVPRGAMLSARTGDDLRCRFRTCAPARLWPVLAGMPECRDTGAWPFLDNDPAAAVLRLPLTLAEGAAAEMGGQALRLFLGGDAAAAARLQEVLLAGCDRIAFVPAGGAAILRPAAVALRPAGFAEEEALLPDACAVHPAHALLRDYFAFPAKFLFVDLLLPPLPPCQALDVLFLLPAPPGRLALGADSLLPGCVPAVNLFEHVAEPLRLSHTQAEHRLVPDARLEPVMEVHSVTRLRAWDAAAEAWRDIPPFFSLRHAGADPAAGWLLRRAPAARRAMGGSDAWLSLSDPGLGPDSPAELTLVAHCLCTNRLLADQVPAGARLDFDDPMGGARAICLTRPTPPRPAPQGGETAWWLVSQFALNHLSLAEGPGALAALREILLLHAAEGDAAARQQVLGLREMTCRRVTRRVGTGVRSALAQGLAITLTVDERLFAGGSALLLGAVLDRFLALHASVNGFTQLTLRSQQRGGDWHAWPPRTGAAPLG</sequence>
<evidence type="ECO:0000313" key="2">
    <source>
        <dbReference type="Proteomes" id="UP000697995"/>
    </source>
</evidence>
<dbReference type="InterPro" id="IPR010272">
    <property type="entry name" value="T6SS_TssF"/>
</dbReference>
<dbReference type="RefSeq" id="WP_133221395.1">
    <property type="nucleotide sequence ID" value="NZ_NRSG01000225.1"/>
</dbReference>
<dbReference type="PANTHER" id="PTHR35370">
    <property type="entry name" value="CYTOPLASMIC PROTEIN-RELATED-RELATED"/>
    <property type="match status" value="1"/>
</dbReference>
<dbReference type="Pfam" id="PF05947">
    <property type="entry name" value="T6SS_TssF"/>
    <property type="match status" value="1"/>
</dbReference>
<gene>
    <name evidence="1" type="primary">vasA</name>
    <name evidence="1" type="ORF">CKO45_22035</name>
</gene>
<dbReference type="PIRSF" id="PIRSF028304">
    <property type="entry name" value="UCP028304"/>
    <property type="match status" value="1"/>
</dbReference>
<evidence type="ECO:0000313" key="1">
    <source>
        <dbReference type="EMBL" id="MBK1660903.1"/>
    </source>
</evidence>
<organism evidence="1 2">
    <name type="scientific">Paracraurococcus ruber</name>
    <dbReference type="NCBI Taxonomy" id="77675"/>
    <lineage>
        <taxon>Bacteria</taxon>
        <taxon>Pseudomonadati</taxon>
        <taxon>Pseudomonadota</taxon>
        <taxon>Alphaproteobacteria</taxon>
        <taxon>Acetobacterales</taxon>
        <taxon>Roseomonadaceae</taxon>
        <taxon>Paracraurococcus</taxon>
    </lineage>
</organism>
<accession>A0ABS1D331</accession>
<keyword evidence="2" id="KW-1185">Reference proteome</keyword>
<name>A0ABS1D331_9PROT</name>
<dbReference type="EMBL" id="NRSG01000225">
    <property type="protein sequence ID" value="MBK1660903.1"/>
    <property type="molecule type" value="Genomic_DNA"/>
</dbReference>
<protein>
    <submittedName>
        <fullName evidence="1">Type VI secretion system ImpG/VasA family protein</fullName>
    </submittedName>
</protein>